<reference evidence="2" key="1">
    <citation type="submission" date="2023-07" db="EMBL/GenBank/DDBJ databases">
        <title>Chromosome-level Genome Assembly of Striped Snakehead (Channa striata).</title>
        <authorList>
            <person name="Liu H."/>
        </authorList>
    </citation>
    <scope>NUCLEOTIDE SEQUENCE</scope>
    <source>
        <strain evidence="2">Gz</strain>
        <tissue evidence="2">Muscle</tissue>
    </source>
</reference>
<feature type="compositionally biased region" description="Basic and acidic residues" evidence="1">
    <location>
        <begin position="69"/>
        <end position="82"/>
    </location>
</feature>
<name>A0AA88MY88_CHASR</name>
<accession>A0AA88MY88</accession>
<dbReference type="AlphaFoldDB" id="A0AA88MY88"/>
<proteinExistence type="predicted"/>
<protein>
    <submittedName>
        <fullName evidence="2">Uncharacterized protein</fullName>
    </submittedName>
</protein>
<comment type="caution">
    <text evidence="2">The sequence shown here is derived from an EMBL/GenBank/DDBJ whole genome shotgun (WGS) entry which is preliminary data.</text>
</comment>
<evidence type="ECO:0000313" key="2">
    <source>
        <dbReference type="EMBL" id="KAK2844232.1"/>
    </source>
</evidence>
<evidence type="ECO:0000313" key="3">
    <source>
        <dbReference type="Proteomes" id="UP001187415"/>
    </source>
</evidence>
<organism evidence="2 3">
    <name type="scientific">Channa striata</name>
    <name type="common">Snakehead murrel</name>
    <name type="synonym">Ophicephalus striatus</name>
    <dbReference type="NCBI Taxonomy" id="64152"/>
    <lineage>
        <taxon>Eukaryota</taxon>
        <taxon>Metazoa</taxon>
        <taxon>Chordata</taxon>
        <taxon>Craniata</taxon>
        <taxon>Vertebrata</taxon>
        <taxon>Euteleostomi</taxon>
        <taxon>Actinopterygii</taxon>
        <taxon>Neopterygii</taxon>
        <taxon>Teleostei</taxon>
        <taxon>Neoteleostei</taxon>
        <taxon>Acanthomorphata</taxon>
        <taxon>Anabantaria</taxon>
        <taxon>Anabantiformes</taxon>
        <taxon>Channoidei</taxon>
        <taxon>Channidae</taxon>
        <taxon>Channa</taxon>
    </lineage>
</organism>
<evidence type="ECO:0000256" key="1">
    <source>
        <dbReference type="SAM" id="MobiDB-lite"/>
    </source>
</evidence>
<feature type="region of interest" description="Disordered" evidence="1">
    <location>
        <begin position="39"/>
        <end position="82"/>
    </location>
</feature>
<dbReference type="Proteomes" id="UP001187415">
    <property type="component" value="Unassembled WGS sequence"/>
</dbReference>
<feature type="compositionally biased region" description="Polar residues" evidence="1">
    <location>
        <begin position="46"/>
        <end position="66"/>
    </location>
</feature>
<dbReference type="EMBL" id="JAUPFM010000008">
    <property type="protein sequence ID" value="KAK2844232.1"/>
    <property type="molecule type" value="Genomic_DNA"/>
</dbReference>
<sequence>MVMLRSSGNVGAEPVAAIPKRRSMELDTSSEFLSLLPASQRKSARLSRSSRTADDTFSSPETNTANGHADMKEERRLVSITL</sequence>
<keyword evidence="3" id="KW-1185">Reference proteome</keyword>
<gene>
    <name evidence="2" type="ORF">Q5P01_010891</name>
</gene>